<organism evidence="5 6">
    <name type="scientific">Ichthyophthirius multifiliis</name>
    <name type="common">White spot disease agent</name>
    <name type="synonym">Ich</name>
    <dbReference type="NCBI Taxonomy" id="5932"/>
    <lineage>
        <taxon>Eukaryota</taxon>
        <taxon>Sar</taxon>
        <taxon>Alveolata</taxon>
        <taxon>Ciliophora</taxon>
        <taxon>Intramacronucleata</taxon>
        <taxon>Oligohymenophorea</taxon>
        <taxon>Hymenostomatida</taxon>
        <taxon>Ophryoglenina</taxon>
        <taxon>Ichthyophthirius</taxon>
    </lineage>
</organism>
<evidence type="ECO:0000313" key="5">
    <source>
        <dbReference type="EMBL" id="EGR28714.1"/>
    </source>
</evidence>
<dbReference type="AlphaFoldDB" id="G0R1F7"/>
<dbReference type="SUPFAM" id="SSF48452">
    <property type="entry name" value="TPR-like"/>
    <property type="match status" value="2"/>
</dbReference>
<evidence type="ECO:0000256" key="4">
    <source>
        <dbReference type="SAM" id="Coils"/>
    </source>
</evidence>
<dbReference type="eggNOG" id="KOG1126">
    <property type="taxonomic scope" value="Eukaryota"/>
</dbReference>
<sequence length="625" mass="73296">MEEEITNQQQTNQNQLIKQLVEAIEENLRNHFPQNAVFLAERLLAEHDNEDTRSILAECYMAENKHYKVYEILKNCKSEINRYKFALVCLKLNKYQDGEKALLDFQNDFIFSQKSKGNNLENIPNGAYGYYLLGLIFEGQQKFAEAKEQFIKSLDLNPTLWVAYEKLCKIGDQESLPIKVFCEGKYRQYLLNKKSQPSNIFQKVLNDPRPLEVQSEQEIQNIPQNKTKMQAQIYQMIIQLQGQQAPQDPQQQQQQQQLYQPNNQQLFTQLLQNQQQIYSQTQKLSTEHYQKDLISLLRSLGEAFYHMSLYMCKEAIDYFNKLPRNHYNTGWVLANIGRCYMEIVKYSEAEKMYAEALRIEPYRLEGIEYYSSCLWHLKKQVELCYLAQQALEKSVFAPETWIAVGNCFSLQKEHENALKFFTRAIQLNPQSAYAHSLCGHEFVYNEDFGKARKSFQSALNLDMRNYNAWWGLGNILYKQEKYQRAAESFQHAININPKNPVLYSFMGMTLAADRNFKKALSFFEISEKLDPKNGLNKFQKANTLVKLENYEAALKELEELYKMMPKEAPIPMLMGKVYKKLKKTDKALNYFTLALDLEGKDSQRIKALIESLHQENQDFVEDLEL</sequence>
<dbReference type="PANTHER" id="PTHR12558">
    <property type="entry name" value="CELL DIVISION CYCLE 16,23,27"/>
    <property type="match status" value="1"/>
</dbReference>
<dbReference type="Pfam" id="PF12895">
    <property type="entry name" value="ANAPC3"/>
    <property type="match status" value="1"/>
</dbReference>
<dbReference type="GO" id="GO:0005737">
    <property type="term" value="C:cytoplasm"/>
    <property type="evidence" value="ECO:0007669"/>
    <property type="project" value="TreeGrafter"/>
</dbReference>
<dbReference type="OMA" id="FDDICAN"/>
<dbReference type="GO" id="GO:0051301">
    <property type="term" value="P:cell division"/>
    <property type="evidence" value="ECO:0007669"/>
    <property type="project" value="UniProtKB-KW"/>
</dbReference>
<dbReference type="PANTHER" id="PTHR12558:SF13">
    <property type="entry name" value="CELL DIVISION CYCLE PROTEIN 27 HOMOLOG"/>
    <property type="match status" value="1"/>
</dbReference>
<proteinExistence type="inferred from homology"/>
<dbReference type="Pfam" id="PF13432">
    <property type="entry name" value="TPR_16"/>
    <property type="match status" value="1"/>
</dbReference>
<accession>G0R1F7</accession>
<evidence type="ECO:0000313" key="6">
    <source>
        <dbReference type="Proteomes" id="UP000008983"/>
    </source>
</evidence>
<feature type="coiled-coil region" evidence="4">
    <location>
        <begin position="540"/>
        <end position="567"/>
    </location>
</feature>
<feature type="repeat" description="TPR" evidence="3">
    <location>
        <begin position="500"/>
        <end position="533"/>
    </location>
</feature>
<evidence type="ECO:0008006" key="7">
    <source>
        <dbReference type="Google" id="ProtNLM"/>
    </source>
</evidence>
<dbReference type="InterPro" id="IPR019734">
    <property type="entry name" value="TPR_rpt"/>
</dbReference>
<protein>
    <recommendedName>
        <fullName evidence="7">Tetratricopeptide repeat protein</fullName>
    </recommendedName>
</protein>
<keyword evidence="6" id="KW-1185">Reference proteome</keyword>
<feature type="repeat" description="TPR" evidence="3">
    <location>
        <begin position="432"/>
        <end position="465"/>
    </location>
</feature>
<dbReference type="GeneID" id="14904799"/>
<dbReference type="GO" id="GO:0005680">
    <property type="term" value="C:anaphase-promoting complex"/>
    <property type="evidence" value="ECO:0007669"/>
    <property type="project" value="InterPro"/>
</dbReference>
<dbReference type="Pfam" id="PF13181">
    <property type="entry name" value="TPR_8"/>
    <property type="match status" value="3"/>
</dbReference>
<gene>
    <name evidence="5" type="ORF">IMG5_170140</name>
</gene>
<keyword evidence="1 3" id="KW-0802">TPR repeat</keyword>
<feature type="repeat" description="TPR" evidence="3">
    <location>
        <begin position="568"/>
        <end position="601"/>
    </location>
</feature>
<dbReference type="OrthoDB" id="329563at2759"/>
<dbReference type="GO" id="GO:0016567">
    <property type="term" value="P:protein ubiquitination"/>
    <property type="evidence" value="ECO:0007669"/>
    <property type="project" value="TreeGrafter"/>
</dbReference>
<evidence type="ECO:0000256" key="1">
    <source>
        <dbReference type="ARBA" id="ARBA00022803"/>
    </source>
</evidence>
<dbReference type="EMBL" id="GL984215">
    <property type="protein sequence ID" value="EGR28714.1"/>
    <property type="molecule type" value="Genomic_DNA"/>
</dbReference>
<dbReference type="RefSeq" id="XP_004029950.1">
    <property type="nucleotide sequence ID" value="XM_004029902.1"/>
</dbReference>
<dbReference type="GO" id="GO:0031145">
    <property type="term" value="P:anaphase-promoting complex-dependent catabolic process"/>
    <property type="evidence" value="ECO:0007669"/>
    <property type="project" value="TreeGrafter"/>
</dbReference>
<reference evidence="5 6" key="1">
    <citation type="submission" date="2011-07" db="EMBL/GenBank/DDBJ databases">
        <authorList>
            <person name="Coyne R."/>
            <person name="Brami D."/>
            <person name="Johnson J."/>
            <person name="Hostetler J."/>
            <person name="Hannick L."/>
            <person name="Clark T."/>
            <person name="Cassidy-Hanley D."/>
            <person name="Inman J."/>
        </authorList>
    </citation>
    <scope>NUCLEOTIDE SEQUENCE [LARGE SCALE GENOMIC DNA]</scope>
    <source>
        <strain evidence="5 6">G5</strain>
    </source>
</reference>
<keyword evidence="4" id="KW-0175">Coiled coil</keyword>
<dbReference type="STRING" id="857967.G0R1F7"/>
<dbReference type="Proteomes" id="UP000008983">
    <property type="component" value="Unassembled WGS sequence"/>
</dbReference>
<evidence type="ECO:0000256" key="3">
    <source>
        <dbReference type="PROSITE-ProRule" id="PRU00339"/>
    </source>
</evidence>
<comment type="similarity">
    <text evidence="2">Belongs to the APC3/CDC27 family.</text>
</comment>
<dbReference type="PROSITE" id="PS50293">
    <property type="entry name" value="TPR_REGION"/>
    <property type="match status" value="1"/>
</dbReference>
<feature type="repeat" description="TPR" evidence="3">
    <location>
        <begin position="330"/>
        <end position="363"/>
    </location>
</feature>
<dbReference type="Gene3D" id="1.25.40.10">
    <property type="entry name" value="Tetratricopeptide repeat domain"/>
    <property type="match status" value="4"/>
</dbReference>
<dbReference type="InterPro" id="IPR011990">
    <property type="entry name" value="TPR-like_helical_dom_sf"/>
</dbReference>
<dbReference type="PROSITE" id="PS50005">
    <property type="entry name" value="TPR"/>
    <property type="match status" value="7"/>
</dbReference>
<dbReference type="SMART" id="SM00028">
    <property type="entry name" value="TPR"/>
    <property type="match status" value="7"/>
</dbReference>
<evidence type="ECO:0000256" key="2">
    <source>
        <dbReference type="ARBA" id="ARBA00038210"/>
    </source>
</evidence>
<feature type="repeat" description="TPR" evidence="3">
    <location>
        <begin position="127"/>
        <end position="160"/>
    </location>
</feature>
<dbReference type="Pfam" id="PF00515">
    <property type="entry name" value="TPR_1"/>
    <property type="match status" value="1"/>
</dbReference>
<dbReference type="GO" id="GO:0007091">
    <property type="term" value="P:metaphase/anaphase transition of mitotic cell cycle"/>
    <property type="evidence" value="ECO:0007669"/>
    <property type="project" value="TreeGrafter"/>
</dbReference>
<dbReference type="InParanoid" id="G0R1F7"/>
<feature type="repeat" description="TPR" evidence="3">
    <location>
        <begin position="466"/>
        <end position="499"/>
    </location>
</feature>
<name>G0R1F7_ICHMU</name>
<feature type="repeat" description="TPR" evidence="3">
    <location>
        <begin position="398"/>
        <end position="431"/>
    </location>
</feature>